<dbReference type="SUPFAM" id="SSF52540">
    <property type="entry name" value="P-loop containing nucleoside triphosphate hydrolases"/>
    <property type="match status" value="1"/>
</dbReference>
<reference evidence="4" key="1">
    <citation type="journal article" date="2014" name="Proc. Natl. Acad. Sci. U.S.A.">
        <title>Extensive sampling of basidiomycete genomes demonstrates inadequacy of the white-rot/brown-rot paradigm for wood decay fungi.</title>
        <authorList>
            <person name="Riley R."/>
            <person name="Salamov A.A."/>
            <person name="Brown D.W."/>
            <person name="Nagy L.G."/>
            <person name="Floudas D."/>
            <person name="Held B.W."/>
            <person name="Levasseur A."/>
            <person name="Lombard V."/>
            <person name="Morin E."/>
            <person name="Otillar R."/>
            <person name="Lindquist E.A."/>
            <person name="Sun H."/>
            <person name="LaButti K.M."/>
            <person name="Schmutz J."/>
            <person name="Jabbour D."/>
            <person name="Luo H."/>
            <person name="Baker S.E."/>
            <person name="Pisabarro A.G."/>
            <person name="Walton J.D."/>
            <person name="Blanchette R.A."/>
            <person name="Henrissat B."/>
            <person name="Martin F."/>
            <person name="Cullen D."/>
            <person name="Hibbett D.S."/>
            <person name="Grigoriev I.V."/>
        </authorList>
    </citation>
    <scope>NUCLEOTIDE SEQUENCE [LARGE SCALE GENOMIC DNA]</scope>
    <source>
        <strain evidence="4">CBS 339.88</strain>
    </source>
</reference>
<dbReference type="InterPro" id="IPR019734">
    <property type="entry name" value="TPR_rpt"/>
</dbReference>
<dbReference type="InterPro" id="IPR036537">
    <property type="entry name" value="Adaptor_Cbl_N_dom_sf"/>
</dbReference>
<gene>
    <name evidence="3" type="ORF">GALMADRAFT_807115</name>
</gene>
<dbReference type="SUPFAM" id="SSF48452">
    <property type="entry name" value="TPR-like"/>
    <property type="match status" value="2"/>
</dbReference>
<dbReference type="PANTHER" id="PTHR47691">
    <property type="entry name" value="REGULATOR-RELATED"/>
    <property type="match status" value="1"/>
</dbReference>
<evidence type="ECO:0000313" key="3">
    <source>
        <dbReference type="EMBL" id="KDR71128.1"/>
    </source>
</evidence>
<evidence type="ECO:0000259" key="2">
    <source>
        <dbReference type="Pfam" id="PF20703"/>
    </source>
</evidence>
<sequence length="1017" mass="112430">MSAGCFSWFPLPKRRSSKKRPAETKFDEELPEDQLAIVLKTTESTAIENQIVNKNVDVKPSENTPSVVPTRTQYVAASAKEVLSLLQSAAGVIPVPLLQESIEVALKIIEVCEEASAVESKVKELQDRVGHLMVVIVAHITAENEEGSKEVVVKAAKGIEEDIKGLLSTLGTINEDLGKISGQNRLVIAIYKDLNMNTVEDCLNRLSTALEKFKLANDLRDSDLLKELHARLWKMANTVEDISRDLKQVDTKVDGISGDVKQAVAKIEEFEELLKRSAAAARSETVARQQIPLKPEIFHGRDGLVEEVVQALMKEETSRVCILGPGGMGKTSVSLAVVESSLVQARFPHGNYVWVPCIGATSAALFLETLYVQLQVPGDKQVTLEKIITELTTSTNPRLLILDNFETPWNATGNSQKQVEDILRTLAKLEHIAMVVTMRGNRPPCHHAIRWQSKNIEPTDEESCLRIFHDINPSSRDDPDVGQLLSTLGHMPFAVTLMANLAEDGQSSAKDLLIAWSESGPTLLSDNPEQSMNRSIRLSVDSDLVQRNPNAVQLLAILSLLPAGTTKENLRWWAPSLTTATILSATATLSKAGLLVENKQKDADSPVLFVVPVVQSYMQHNQIQDDLRKQTYLSCCQFILDHACRYDDPAFSKNSKVLAAEDTNIHSILFVSTTILHPLLSDKTIEALIAFCWYRSDTKPDPEMTQYTVTAAETYGVDSYIASAVWCLGSTYYNMGKYDLTYDFFQKAYQLFNSLPNADLKSRQLGGQCAVDLVNAASFFADDKDKIVSLALEVEKKCADLSDGIHGQSLMSVGFALYRVSRRQEALSYMDQGVTLLRAVKIAPNLADACLVIAQVHYAERNYSEALDAIREAWMLTEMTDLPALRAIVAGQFCSILFDVDRDAEAWHYLEIYLTKARHIGNINQIADALEYIGYGYLRQGDYQNAYSAYEAAARQYSSSSIPLAELVCKDNMARISQKRADHDAVVGFSRPTAANNDSLFYPIGQSAVSDVSIFSL</sequence>
<dbReference type="HOGENOM" id="CLU_010537_0_0_1"/>
<dbReference type="PANTHER" id="PTHR47691:SF3">
    <property type="entry name" value="HTH-TYPE TRANSCRIPTIONAL REGULATOR RV0890C-RELATED"/>
    <property type="match status" value="1"/>
</dbReference>
<feature type="repeat" description="TPR" evidence="1">
    <location>
        <begin position="722"/>
        <end position="755"/>
    </location>
</feature>
<dbReference type="GO" id="GO:0007166">
    <property type="term" value="P:cell surface receptor signaling pathway"/>
    <property type="evidence" value="ECO:0007669"/>
    <property type="project" value="InterPro"/>
</dbReference>
<dbReference type="AlphaFoldDB" id="A0A067SWI6"/>
<dbReference type="Gene3D" id="1.25.40.10">
    <property type="entry name" value="Tetratricopeptide repeat domain"/>
    <property type="match status" value="1"/>
</dbReference>
<accession>A0A067SWI6</accession>
<dbReference type="STRING" id="685588.A0A067SWI6"/>
<dbReference type="Proteomes" id="UP000027222">
    <property type="component" value="Unassembled WGS sequence"/>
</dbReference>
<dbReference type="PROSITE" id="PS50005">
    <property type="entry name" value="TPR"/>
    <property type="match status" value="2"/>
</dbReference>
<feature type="domain" description="Novel STAND NTPase 1" evidence="2">
    <location>
        <begin position="296"/>
        <end position="440"/>
    </location>
</feature>
<dbReference type="Gene3D" id="3.40.50.300">
    <property type="entry name" value="P-loop containing nucleotide triphosphate hydrolases"/>
    <property type="match status" value="1"/>
</dbReference>
<dbReference type="Gene3D" id="1.20.930.20">
    <property type="entry name" value="Adaptor protein Cbl, N-terminal domain"/>
    <property type="match status" value="1"/>
</dbReference>
<dbReference type="InterPro" id="IPR059179">
    <property type="entry name" value="MLKL-like_MCAfunc"/>
</dbReference>
<dbReference type="CDD" id="cd21037">
    <property type="entry name" value="MLKL_NTD"/>
    <property type="match status" value="1"/>
</dbReference>
<dbReference type="OrthoDB" id="3052556at2759"/>
<keyword evidence="4" id="KW-1185">Reference proteome</keyword>
<organism evidence="3 4">
    <name type="scientific">Galerina marginata (strain CBS 339.88)</name>
    <dbReference type="NCBI Taxonomy" id="685588"/>
    <lineage>
        <taxon>Eukaryota</taxon>
        <taxon>Fungi</taxon>
        <taxon>Dikarya</taxon>
        <taxon>Basidiomycota</taxon>
        <taxon>Agaricomycotina</taxon>
        <taxon>Agaricomycetes</taxon>
        <taxon>Agaricomycetidae</taxon>
        <taxon>Agaricales</taxon>
        <taxon>Agaricineae</taxon>
        <taxon>Strophariaceae</taxon>
        <taxon>Galerina</taxon>
    </lineage>
</organism>
<name>A0A067SWI6_GALM3</name>
<dbReference type="EMBL" id="KL142394">
    <property type="protein sequence ID" value="KDR71128.1"/>
    <property type="molecule type" value="Genomic_DNA"/>
</dbReference>
<dbReference type="InterPro" id="IPR049052">
    <property type="entry name" value="nSTAND1"/>
</dbReference>
<dbReference type="InterPro" id="IPR027417">
    <property type="entry name" value="P-loop_NTPase"/>
</dbReference>
<evidence type="ECO:0000313" key="4">
    <source>
        <dbReference type="Proteomes" id="UP000027222"/>
    </source>
</evidence>
<feature type="repeat" description="TPR" evidence="1">
    <location>
        <begin position="927"/>
        <end position="960"/>
    </location>
</feature>
<protein>
    <recommendedName>
        <fullName evidence="2">Novel STAND NTPase 1 domain-containing protein</fullName>
    </recommendedName>
</protein>
<dbReference type="Pfam" id="PF20703">
    <property type="entry name" value="nSTAND1"/>
    <property type="match status" value="1"/>
</dbReference>
<proteinExistence type="predicted"/>
<evidence type="ECO:0000256" key="1">
    <source>
        <dbReference type="PROSITE-ProRule" id="PRU00339"/>
    </source>
</evidence>
<keyword evidence="1" id="KW-0802">TPR repeat</keyword>
<dbReference type="SMART" id="SM00028">
    <property type="entry name" value="TPR"/>
    <property type="match status" value="3"/>
</dbReference>
<dbReference type="InterPro" id="IPR011990">
    <property type="entry name" value="TPR-like_helical_dom_sf"/>
</dbReference>